<reference evidence="1 2" key="1">
    <citation type="submission" date="2022-01" db="EMBL/GenBank/DDBJ databases">
        <title>A chromosome-scale genome assembly of the false clownfish, Amphiprion ocellaris.</title>
        <authorList>
            <person name="Ryu T."/>
        </authorList>
    </citation>
    <scope>NUCLEOTIDE SEQUENCE [LARGE SCALE GENOMIC DNA]</scope>
</reference>
<dbReference type="OMA" id="RCTHHET"/>
<sequence length="63" mass="7567">MKIKEWGSRAVPHLLGKKRQSGRRNRCTHHETLRLFPESLRCSLIHRFPRAGMIQRLEVRDEF</sequence>
<dbReference type="GeneTree" id="ENSGT00940000179555"/>
<proteinExistence type="predicted"/>
<reference evidence="1" key="3">
    <citation type="submission" date="2025-09" db="UniProtKB">
        <authorList>
            <consortium name="Ensembl"/>
        </authorList>
    </citation>
    <scope>IDENTIFICATION</scope>
</reference>
<dbReference type="AlphaFoldDB" id="A0A3Q1BZ83"/>
<keyword evidence="2" id="KW-1185">Reference proteome</keyword>
<dbReference type="Proteomes" id="UP001501940">
    <property type="component" value="Chromosome 3"/>
</dbReference>
<reference evidence="1" key="2">
    <citation type="submission" date="2025-08" db="UniProtKB">
        <authorList>
            <consortium name="Ensembl"/>
        </authorList>
    </citation>
    <scope>IDENTIFICATION</scope>
</reference>
<protein>
    <submittedName>
        <fullName evidence="1">Uncharacterized protein</fullName>
    </submittedName>
</protein>
<dbReference type="Ensembl" id="ENSAOCT00000028652.2">
    <property type="protein sequence ID" value="ENSAOCP00000018953.2"/>
    <property type="gene ID" value="ENSAOCG00000024154.2"/>
</dbReference>
<accession>A0A3Q1BZ83</accession>
<evidence type="ECO:0000313" key="1">
    <source>
        <dbReference type="Ensembl" id="ENSAOCP00000018953.2"/>
    </source>
</evidence>
<evidence type="ECO:0000313" key="2">
    <source>
        <dbReference type="Proteomes" id="UP001501940"/>
    </source>
</evidence>
<name>A0A3Q1BZ83_AMPOC</name>
<organism evidence="1 2">
    <name type="scientific">Amphiprion ocellaris</name>
    <name type="common">Clown anemonefish</name>
    <dbReference type="NCBI Taxonomy" id="80972"/>
    <lineage>
        <taxon>Eukaryota</taxon>
        <taxon>Metazoa</taxon>
        <taxon>Chordata</taxon>
        <taxon>Craniata</taxon>
        <taxon>Vertebrata</taxon>
        <taxon>Euteleostomi</taxon>
        <taxon>Actinopterygii</taxon>
        <taxon>Neopterygii</taxon>
        <taxon>Teleostei</taxon>
        <taxon>Neoteleostei</taxon>
        <taxon>Acanthomorphata</taxon>
        <taxon>Ovalentaria</taxon>
        <taxon>Pomacentridae</taxon>
        <taxon>Amphiprion</taxon>
    </lineage>
</organism>